<gene>
    <name evidence="1" type="ORF">GAZ26_16410</name>
</gene>
<protein>
    <submittedName>
        <fullName evidence="1">Uncharacterized protein</fullName>
    </submittedName>
</protein>
<dbReference type="Proteomes" id="UP000471447">
    <property type="component" value="Unassembled WGS sequence"/>
</dbReference>
<dbReference type="AlphaFoldDB" id="A0A7J5QP51"/>
<organism evidence="1 2">
    <name type="scientific">Bacteroides xylanisolvens</name>
    <dbReference type="NCBI Taxonomy" id="371601"/>
    <lineage>
        <taxon>Bacteria</taxon>
        <taxon>Pseudomonadati</taxon>
        <taxon>Bacteroidota</taxon>
        <taxon>Bacteroidia</taxon>
        <taxon>Bacteroidales</taxon>
        <taxon>Bacteroidaceae</taxon>
        <taxon>Bacteroides</taxon>
    </lineage>
</organism>
<comment type="caution">
    <text evidence="1">The sequence shown here is derived from an EMBL/GenBank/DDBJ whole genome shotgun (WGS) entry which is preliminary data.</text>
</comment>
<reference evidence="1 2" key="1">
    <citation type="journal article" date="2019" name="Nat. Med.">
        <title>A library of human gut bacterial isolates paired with longitudinal multiomics data enables mechanistic microbiome research.</title>
        <authorList>
            <person name="Poyet M."/>
            <person name="Groussin M."/>
            <person name="Gibbons S.M."/>
            <person name="Avila-Pacheco J."/>
            <person name="Jiang X."/>
            <person name="Kearney S.M."/>
            <person name="Perrotta A.R."/>
            <person name="Berdy B."/>
            <person name="Zhao S."/>
            <person name="Lieberman T.D."/>
            <person name="Swanson P.K."/>
            <person name="Smith M."/>
            <person name="Roesemann S."/>
            <person name="Alexander J.E."/>
            <person name="Rich S.A."/>
            <person name="Livny J."/>
            <person name="Vlamakis H."/>
            <person name="Clish C."/>
            <person name="Bullock K."/>
            <person name="Deik A."/>
            <person name="Scott J."/>
            <person name="Pierce K.A."/>
            <person name="Xavier R.J."/>
            <person name="Alm E.J."/>
        </authorList>
    </citation>
    <scope>NUCLEOTIDE SEQUENCE [LARGE SCALE GENOMIC DNA]</scope>
    <source>
        <strain evidence="1 2">BIOML-A7</strain>
    </source>
</reference>
<proteinExistence type="predicted"/>
<dbReference type="RefSeq" id="WP_048698484.1">
    <property type="nucleotide sequence ID" value="NZ_WDCI01000102.1"/>
</dbReference>
<accession>A0A7J5QP51</accession>
<evidence type="ECO:0000313" key="1">
    <source>
        <dbReference type="EMBL" id="KAB6421466.1"/>
    </source>
</evidence>
<sequence>MERHIMDRKYKTIVMEDLEGHRDWQMLAPVTSPAPSFRTGDFVRLTDEVVGSIRRSFGDGPADYRKEMLFEVICLRPSSENPTVGVRDIHEDDVQEFNAVSLRPLTAEDLLGIFSTV</sequence>
<dbReference type="EMBL" id="WDCG01000019">
    <property type="protein sequence ID" value="KAB6421466.1"/>
    <property type="molecule type" value="Genomic_DNA"/>
</dbReference>
<name>A0A7J5QP51_9BACE</name>
<evidence type="ECO:0000313" key="2">
    <source>
        <dbReference type="Proteomes" id="UP000471447"/>
    </source>
</evidence>